<dbReference type="InterPro" id="IPR036412">
    <property type="entry name" value="HAD-like_sf"/>
</dbReference>
<dbReference type="InterPro" id="IPR001757">
    <property type="entry name" value="P_typ_ATPase"/>
</dbReference>
<dbReference type="InterPro" id="IPR023299">
    <property type="entry name" value="ATPase_P-typ_cyto_dom_N"/>
</dbReference>
<dbReference type="Pfam" id="PF00702">
    <property type="entry name" value="Hydrolase"/>
    <property type="match status" value="1"/>
</dbReference>
<keyword evidence="5" id="KW-1278">Translocase</keyword>
<comment type="subcellular location">
    <subcellularLocation>
        <location evidence="1">Membrane</location>
        <topology evidence="1">Multi-pass membrane protein</topology>
    </subcellularLocation>
</comment>
<dbReference type="InterPro" id="IPR018303">
    <property type="entry name" value="ATPase_P-typ_P_site"/>
</dbReference>
<dbReference type="Gene3D" id="2.70.150.10">
    <property type="entry name" value="Calcium-transporting ATPase, cytoplasmic transduction domain A"/>
    <property type="match status" value="1"/>
</dbReference>
<keyword evidence="12" id="KW-1185">Reference proteome</keyword>
<evidence type="ECO:0000256" key="7">
    <source>
        <dbReference type="ARBA" id="ARBA00023136"/>
    </source>
</evidence>
<evidence type="ECO:0000256" key="4">
    <source>
        <dbReference type="ARBA" id="ARBA00022692"/>
    </source>
</evidence>
<dbReference type="Proteomes" id="UP001314796">
    <property type="component" value="Unassembled WGS sequence"/>
</dbReference>
<dbReference type="RefSeq" id="WP_204400716.1">
    <property type="nucleotide sequence ID" value="NZ_JAFBEE010000004.1"/>
</dbReference>
<name>A0ABS2NNC2_9FIRM</name>
<feature type="domain" description="P-type ATPase A" evidence="10">
    <location>
        <begin position="226"/>
        <end position="302"/>
    </location>
</feature>
<dbReference type="EC" id="7.2.2.21" evidence="8"/>
<accession>A0ABS2NNC2</accession>
<dbReference type="SUPFAM" id="SSF81653">
    <property type="entry name" value="Calcium ATPase, transduction domain A"/>
    <property type="match status" value="1"/>
</dbReference>
<dbReference type="SFLD" id="SFLDS00003">
    <property type="entry name" value="Haloacid_Dehalogenase"/>
    <property type="match status" value="1"/>
</dbReference>
<dbReference type="PRINTS" id="PR00119">
    <property type="entry name" value="CATATPASE"/>
</dbReference>
<organism evidence="11 12">
    <name type="scientific">Alkaliphilus hydrothermalis</name>
    <dbReference type="NCBI Taxonomy" id="1482730"/>
    <lineage>
        <taxon>Bacteria</taxon>
        <taxon>Bacillati</taxon>
        <taxon>Bacillota</taxon>
        <taxon>Clostridia</taxon>
        <taxon>Peptostreptococcales</taxon>
        <taxon>Natronincolaceae</taxon>
        <taxon>Alkaliphilus</taxon>
    </lineage>
</organism>
<proteinExistence type="inferred from homology"/>
<evidence type="ECO:0000256" key="2">
    <source>
        <dbReference type="ARBA" id="ARBA00006024"/>
    </source>
</evidence>
<keyword evidence="6" id="KW-1133">Transmembrane helix</keyword>
<keyword evidence="4" id="KW-0812">Transmembrane</keyword>
<dbReference type="Gene3D" id="3.40.1110.10">
    <property type="entry name" value="Calcium-transporting ATPase, cytoplasmic domain N"/>
    <property type="match status" value="1"/>
</dbReference>
<dbReference type="PROSITE" id="PS00154">
    <property type="entry name" value="ATPASE_E1_E2"/>
    <property type="match status" value="1"/>
</dbReference>
<evidence type="ECO:0000256" key="3">
    <source>
        <dbReference type="ARBA" id="ARBA00022539"/>
    </source>
</evidence>
<dbReference type="PANTHER" id="PTHR48085:SF5">
    <property type="entry name" value="CADMIUM_ZINC-TRANSPORTING ATPASE HMA4-RELATED"/>
    <property type="match status" value="1"/>
</dbReference>
<dbReference type="Pfam" id="PF00122">
    <property type="entry name" value="E1-E2_ATPase"/>
    <property type="match status" value="1"/>
</dbReference>
<dbReference type="InterPro" id="IPR008250">
    <property type="entry name" value="ATPase_P-typ_transduc_dom_A_sf"/>
</dbReference>
<sequence>MEILSQIPGRIRIKEKNIYNDPKLCQVTNLYLNQLQGVIKSKSNPVIGTISITYDPNKVTDTVLVNKIKKMLSKEKEYLKYLGELHEGYIKEEERLHVAKKKMLIFGSIYVAYKIKQHFFGKFFINRHLPILKIAAAVTIIKGYPQLKKTYTKLTKYFPTDSDKLLLVAGTALTLSREGNKGTMLLFLKAFTDALDAYFKLQIQKTLLENQSNPDSLVWFNHDEGRYLMPLQSIEENDLVSIYQKETIMVEGVVTEGEALVNHIYYSGQPDVKRVKKGSRVEAGMVVILGDIKVKVTKIPQTLFKEDLLLKSLRINQRTTQHRERALYLASIMALGSYFITGSTLAPLSVFLLMTPSAAKVAQNAGLSNYLKLLLKNKILLRNVNTIEKILEVNSVVFDKTGTLTKGRLRIAGIESLDRNYSEEKILEISSACESNICHPVAQTLTKAADIKGLVEGGTEQEHSVIYIPSEGIISDYEGHKVVIGSKKLMAREKVKLNGNGQSKSNNKGFYLIVYVAVDGKLVGKIYMVEELEHQVKEMISSIKDYGIEDVSIISGDLKRNVAHLSDQLGITCYQGELSNEEKGRYINKKQENSAVAMIGDGINDLPALEKADVSISFVNQSCQQAKHQSDCLMLEKDMMLVPRLLELTEKSYYRINRNVDFTQNYNFVLGLLAMMGYIRPFKAKSLNTVNSIVAIMNSMRILRIKPNRQLERGDLNEKTIPTL</sequence>
<dbReference type="SFLD" id="SFLDF00027">
    <property type="entry name" value="p-type_atpase"/>
    <property type="match status" value="1"/>
</dbReference>
<keyword evidence="3" id="KW-0104">Cadmium</keyword>
<evidence type="ECO:0000256" key="9">
    <source>
        <dbReference type="ARBA" id="ARBA00049338"/>
    </source>
</evidence>
<dbReference type="PANTHER" id="PTHR48085">
    <property type="entry name" value="CADMIUM/ZINC-TRANSPORTING ATPASE HMA2-RELATED"/>
    <property type="match status" value="1"/>
</dbReference>
<protein>
    <recommendedName>
        <fullName evidence="8">Cd(2+)-exporting ATPase</fullName>
        <ecNumber evidence="8">7.2.2.21</ecNumber>
    </recommendedName>
</protein>
<comment type="similarity">
    <text evidence="2">Belongs to the cation transport ATPase (P-type) (TC 3.A.3) family. Type IB subfamily.</text>
</comment>
<keyword evidence="7" id="KW-0472">Membrane</keyword>
<evidence type="ECO:0000313" key="11">
    <source>
        <dbReference type="EMBL" id="MBM7614450.1"/>
    </source>
</evidence>
<dbReference type="InterPro" id="IPR044492">
    <property type="entry name" value="P_typ_ATPase_HD_dom"/>
</dbReference>
<dbReference type="EMBL" id="JAFBEE010000004">
    <property type="protein sequence ID" value="MBM7614450.1"/>
    <property type="molecule type" value="Genomic_DNA"/>
</dbReference>
<keyword evidence="11" id="KW-0378">Hydrolase</keyword>
<reference evidence="11 12" key="1">
    <citation type="submission" date="2021-01" db="EMBL/GenBank/DDBJ databases">
        <title>Genomic Encyclopedia of Type Strains, Phase IV (KMG-IV): sequencing the most valuable type-strain genomes for metagenomic binning, comparative biology and taxonomic classification.</title>
        <authorList>
            <person name="Goeker M."/>
        </authorList>
    </citation>
    <scope>NUCLEOTIDE SEQUENCE [LARGE SCALE GENOMIC DNA]</scope>
    <source>
        <strain evidence="11 12">DSM 25890</strain>
    </source>
</reference>
<dbReference type="SUPFAM" id="SSF56784">
    <property type="entry name" value="HAD-like"/>
    <property type="match status" value="1"/>
</dbReference>
<dbReference type="InterPro" id="IPR051014">
    <property type="entry name" value="Cation_Transport_ATPase_IB"/>
</dbReference>
<evidence type="ECO:0000256" key="5">
    <source>
        <dbReference type="ARBA" id="ARBA00022967"/>
    </source>
</evidence>
<dbReference type="Gene3D" id="3.40.50.1000">
    <property type="entry name" value="HAD superfamily/HAD-like"/>
    <property type="match status" value="1"/>
</dbReference>
<comment type="catalytic activity">
    <reaction evidence="9">
        <text>Cd(2+)(in) + ATP + H2O = Cd(2+)(out) + ADP + phosphate + H(+)</text>
        <dbReference type="Rhea" id="RHEA:12132"/>
        <dbReference type="ChEBI" id="CHEBI:15377"/>
        <dbReference type="ChEBI" id="CHEBI:15378"/>
        <dbReference type="ChEBI" id="CHEBI:30616"/>
        <dbReference type="ChEBI" id="CHEBI:43474"/>
        <dbReference type="ChEBI" id="CHEBI:48775"/>
        <dbReference type="ChEBI" id="CHEBI:456216"/>
        <dbReference type="EC" id="7.2.2.21"/>
    </reaction>
</comment>
<dbReference type="GO" id="GO:0016787">
    <property type="term" value="F:hydrolase activity"/>
    <property type="evidence" value="ECO:0007669"/>
    <property type="project" value="UniProtKB-KW"/>
</dbReference>
<evidence type="ECO:0000256" key="6">
    <source>
        <dbReference type="ARBA" id="ARBA00022989"/>
    </source>
</evidence>
<comment type="caution">
    <text evidence="11">The sequence shown here is derived from an EMBL/GenBank/DDBJ whole genome shotgun (WGS) entry which is preliminary data.</text>
</comment>
<evidence type="ECO:0000256" key="8">
    <source>
        <dbReference type="ARBA" id="ARBA00039103"/>
    </source>
</evidence>
<dbReference type="InterPro" id="IPR023214">
    <property type="entry name" value="HAD_sf"/>
</dbReference>
<gene>
    <name evidence="11" type="ORF">JOC73_000961</name>
</gene>
<dbReference type="SFLD" id="SFLDG00002">
    <property type="entry name" value="C1.7:_P-type_atpase_like"/>
    <property type="match status" value="1"/>
</dbReference>
<evidence type="ECO:0000313" key="12">
    <source>
        <dbReference type="Proteomes" id="UP001314796"/>
    </source>
</evidence>
<dbReference type="InterPro" id="IPR059000">
    <property type="entry name" value="ATPase_P-type_domA"/>
</dbReference>
<evidence type="ECO:0000256" key="1">
    <source>
        <dbReference type="ARBA" id="ARBA00004141"/>
    </source>
</evidence>
<dbReference type="Pfam" id="PF19991">
    <property type="entry name" value="HMA_2"/>
    <property type="match status" value="1"/>
</dbReference>
<dbReference type="NCBIfam" id="TIGR01494">
    <property type="entry name" value="ATPase_P-type"/>
    <property type="match status" value="1"/>
</dbReference>
<evidence type="ECO:0000259" key="10">
    <source>
        <dbReference type="Pfam" id="PF00122"/>
    </source>
</evidence>